<evidence type="ECO:0000256" key="9">
    <source>
        <dbReference type="RuleBase" id="RU365036"/>
    </source>
</evidence>
<dbReference type="InParanoid" id="A0A218ZH94"/>
<dbReference type="Gene3D" id="3.40.640.10">
    <property type="entry name" value="Type I PLP-dependent aspartate aminotransferase-like (Major domain)"/>
    <property type="match status" value="1"/>
</dbReference>
<dbReference type="InterPro" id="IPR015424">
    <property type="entry name" value="PyrdxlP-dep_Trfase"/>
</dbReference>
<dbReference type="FunFam" id="3.90.1150.10:FF:000152">
    <property type="entry name" value="Ornithine aminotransferase"/>
    <property type="match status" value="1"/>
</dbReference>
<dbReference type="OrthoDB" id="10261433at2759"/>
<dbReference type="GO" id="GO:0019544">
    <property type="term" value="P:L-arginine catabolic process to L-glutamate"/>
    <property type="evidence" value="ECO:0007669"/>
    <property type="project" value="TreeGrafter"/>
</dbReference>
<dbReference type="SUPFAM" id="SSF53383">
    <property type="entry name" value="PLP-dependent transferases"/>
    <property type="match status" value="1"/>
</dbReference>
<comment type="catalytic activity">
    <reaction evidence="9">
        <text>a 2-oxocarboxylate + L-ornithine = L-glutamate 5-semialdehyde + an L-alpha-amino acid</text>
        <dbReference type="Rhea" id="RHEA:13877"/>
        <dbReference type="ChEBI" id="CHEBI:35179"/>
        <dbReference type="ChEBI" id="CHEBI:46911"/>
        <dbReference type="ChEBI" id="CHEBI:58066"/>
        <dbReference type="ChEBI" id="CHEBI:59869"/>
        <dbReference type="EC" id="2.6.1.13"/>
    </reaction>
</comment>
<keyword evidence="7 8" id="KW-0663">Pyridoxal phosphate</keyword>
<dbReference type="InterPro" id="IPR010164">
    <property type="entry name" value="Orn_aminotrans"/>
</dbReference>
<evidence type="ECO:0000256" key="4">
    <source>
        <dbReference type="ARBA" id="ARBA00012924"/>
    </source>
</evidence>
<dbReference type="UniPathway" id="UPA00098">
    <property type="reaction ID" value="UER00358"/>
</dbReference>
<comment type="caution">
    <text evidence="10">The sequence shown here is derived from an EMBL/GenBank/DDBJ whole genome shotgun (WGS) entry which is preliminary data.</text>
</comment>
<dbReference type="STRING" id="503106.A0A218ZH94"/>
<dbReference type="Proteomes" id="UP000242519">
    <property type="component" value="Unassembled WGS sequence"/>
</dbReference>
<dbReference type="FunFam" id="3.40.640.10:FF:000011">
    <property type="entry name" value="Ornithine aminotransferase"/>
    <property type="match status" value="1"/>
</dbReference>
<keyword evidence="11" id="KW-1185">Reference proteome</keyword>
<protein>
    <recommendedName>
        <fullName evidence="4 9">Ornithine aminotransferase</fullName>
        <ecNumber evidence="4 9">2.6.1.13</ecNumber>
    </recommendedName>
</protein>
<dbReference type="GO" id="GO:0005737">
    <property type="term" value="C:cytoplasm"/>
    <property type="evidence" value="ECO:0007669"/>
    <property type="project" value="TreeGrafter"/>
</dbReference>
<evidence type="ECO:0000256" key="3">
    <source>
        <dbReference type="ARBA" id="ARBA00008954"/>
    </source>
</evidence>
<dbReference type="GO" id="GO:0004587">
    <property type="term" value="F:ornithine aminotransferase activity"/>
    <property type="evidence" value="ECO:0007669"/>
    <property type="project" value="UniProtKB-EC"/>
</dbReference>
<dbReference type="PANTHER" id="PTHR11986">
    <property type="entry name" value="AMINOTRANSFERASE CLASS III"/>
    <property type="match status" value="1"/>
</dbReference>
<evidence type="ECO:0000256" key="6">
    <source>
        <dbReference type="ARBA" id="ARBA00022679"/>
    </source>
</evidence>
<dbReference type="FunCoup" id="A0A218ZH94">
    <property type="interactions" value="741"/>
</dbReference>
<keyword evidence="5 9" id="KW-0032">Aminotransferase</keyword>
<evidence type="ECO:0000256" key="2">
    <source>
        <dbReference type="ARBA" id="ARBA00004998"/>
    </source>
</evidence>
<dbReference type="GO" id="GO:0042802">
    <property type="term" value="F:identical protein binding"/>
    <property type="evidence" value="ECO:0007669"/>
    <property type="project" value="TreeGrafter"/>
</dbReference>
<evidence type="ECO:0000313" key="10">
    <source>
        <dbReference type="EMBL" id="OWP07358.1"/>
    </source>
</evidence>
<dbReference type="NCBIfam" id="TIGR01885">
    <property type="entry name" value="Orn_aminotrans"/>
    <property type="match status" value="1"/>
</dbReference>
<dbReference type="EC" id="2.6.1.13" evidence="4 9"/>
<evidence type="ECO:0000256" key="7">
    <source>
        <dbReference type="ARBA" id="ARBA00022898"/>
    </source>
</evidence>
<evidence type="ECO:0000256" key="8">
    <source>
        <dbReference type="RuleBase" id="RU003560"/>
    </source>
</evidence>
<comment type="similarity">
    <text evidence="3 8">Belongs to the class-III pyridoxal-phosphate-dependent aminotransferase family.</text>
</comment>
<sequence length="475" mass="51212">MAPHADAPPNANESALKPTASTFQPIAVLSESKYHSASSSDAIEAEHKYAAHNYHPLPIVFARAEGCNVWDPEGKQYIDFLSAYSAVNQGHCHPELVKALCEQAQRLTLSSRAFHNDVFPKWAEKVKDVFGYDMVLPMNTGAEAVETAIKVARKWAYKVKGVPQGKALIFAAAENFHGRTMTAISMSTDPESKDNYGPYVPAVGAVCPSTKKAIEFGSVSALAEAFEAHGKETAAFIVEPIQGEAGVVVPADDYLTQIQALCKKHKVLLICDEIQTGIGRTGRMLCSQWAGIKPDMVTLGKAISGGMYPVSCVLGSKEVMLVVEPGTHGSTYGGNPLGCAVSIRALEIMEEQDLTARAEALGKILRQGLEDFKTPMIKTVRGKGLLNAIVIDEDKTGGHSAWDLCMLMKSKGLLAKPTHENIIRFAPPLVITEDQIRQSLQIIGEAITELPNLKGAKEDEVIPNSEKGVHIGLDI</sequence>
<dbReference type="InterPro" id="IPR015422">
    <property type="entry name" value="PyrdxlP-dep_Trfase_small"/>
</dbReference>
<dbReference type="GO" id="GO:0055129">
    <property type="term" value="P:L-proline biosynthetic process"/>
    <property type="evidence" value="ECO:0007669"/>
    <property type="project" value="UniProtKB-UniPathway"/>
</dbReference>
<dbReference type="EMBL" id="MZNU01000006">
    <property type="protein sequence ID" value="OWP07358.1"/>
    <property type="molecule type" value="Genomic_DNA"/>
</dbReference>
<dbReference type="GO" id="GO:0030170">
    <property type="term" value="F:pyridoxal phosphate binding"/>
    <property type="evidence" value="ECO:0007669"/>
    <property type="project" value="InterPro"/>
</dbReference>
<dbReference type="AlphaFoldDB" id="A0A218ZH94"/>
<dbReference type="InterPro" id="IPR050103">
    <property type="entry name" value="Class-III_PLP-dep_AT"/>
</dbReference>
<proteinExistence type="inferred from homology"/>
<dbReference type="PROSITE" id="PS00600">
    <property type="entry name" value="AA_TRANSFER_CLASS_3"/>
    <property type="match status" value="1"/>
</dbReference>
<dbReference type="InterPro" id="IPR005814">
    <property type="entry name" value="Aminotrans_3"/>
</dbReference>
<evidence type="ECO:0000313" key="11">
    <source>
        <dbReference type="Proteomes" id="UP000242519"/>
    </source>
</evidence>
<dbReference type="GO" id="GO:0010121">
    <property type="term" value="P:L-arginine catabolic process to proline via ornithine"/>
    <property type="evidence" value="ECO:0007669"/>
    <property type="project" value="TreeGrafter"/>
</dbReference>
<dbReference type="CDD" id="cd00610">
    <property type="entry name" value="OAT_like"/>
    <property type="match status" value="1"/>
</dbReference>
<organism evidence="10 11">
    <name type="scientific">Diplocarpon coronariae</name>
    <dbReference type="NCBI Taxonomy" id="2795749"/>
    <lineage>
        <taxon>Eukaryota</taxon>
        <taxon>Fungi</taxon>
        <taxon>Dikarya</taxon>
        <taxon>Ascomycota</taxon>
        <taxon>Pezizomycotina</taxon>
        <taxon>Leotiomycetes</taxon>
        <taxon>Helotiales</taxon>
        <taxon>Drepanopezizaceae</taxon>
        <taxon>Diplocarpon</taxon>
    </lineage>
</organism>
<evidence type="ECO:0000256" key="1">
    <source>
        <dbReference type="ARBA" id="ARBA00001933"/>
    </source>
</evidence>
<comment type="pathway">
    <text evidence="2 9">Amino-acid biosynthesis; L-proline biosynthesis; L-glutamate 5-semialdehyde from L-ornithine: step 1/1.</text>
</comment>
<keyword evidence="6 9" id="KW-0808">Transferase</keyword>
<dbReference type="PANTHER" id="PTHR11986:SF18">
    <property type="entry name" value="ORNITHINE AMINOTRANSFERASE, MITOCHONDRIAL"/>
    <property type="match status" value="1"/>
</dbReference>
<reference evidence="10 11" key="1">
    <citation type="submission" date="2017-04" db="EMBL/GenBank/DDBJ databases">
        <title>Draft genome sequence of Marssonina coronaria NL1: causal agent of apple blotch.</title>
        <authorList>
            <person name="Cheng Q."/>
        </authorList>
    </citation>
    <scope>NUCLEOTIDE SEQUENCE [LARGE SCALE GENOMIC DNA]</scope>
    <source>
        <strain evidence="10 11">NL1</strain>
    </source>
</reference>
<dbReference type="InterPro" id="IPR015421">
    <property type="entry name" value="PyrdxlP-dep_Trfase_major"/>
</dbReference>
<dbReference type="PIRSF" id="PIRSF000521">
    <property type="entry name" value="Transaminase_4ab_Lys_Orn"/>
    <property type="match status" value="1"/>
</dbReference>
<comment type="cofactor">
    <cofactor evidence="1 9">
        <name>pyridoxal 5'-phosphate</name>
        <dbReference type="ChEBI" id="CHEBI:597326"/>
    </cofactor>
</comment>
<evidence type="ECO:0000256" key="5">
    <source>
        <dbReference type="ARBA" id="ARBA00022576"/>
    </source>
</evidence>
<name>A0A218ZH94_9HELO</name>
<dbReference type="Pfam" id="PF00202">
    <property type="entry name" value="Aminotran_3"/>
    <property type="match status" value="1"/>
</dbReference>
<accession>A0A218ZH94</accession>
<dbReference type="Gene3D" id="3.90.1150.10">
    <property type="entry name" value="Aspartate Aminotransferase, domain 1"/>
    <property type="match status" value="1"/>
</dbReference>
<dbReference type="InterPro" id="IPR049704">
    <property type="entry name" value="Aminotrans_3_PPA_site"/>
</dbReference>
<gene>
    <name evidence="10" type="ORF">B2J93_6137</name>
</gene>